<dbReference type="SMART" id="SM00984">
    <property type="entry name" value="UDPG_MGDP_dh_C"/>
    <property type="match status" value="1"/>
</dbReference>
<evidence type="ECO:0000313" key="11">
    <source>
        <dbReference type="Proteomes" id="UP001448498"/>
    </source>
</evidence>
<evidence type="ECO:0000256" key="2">
    <source>
        <dbReference type="ARBA" id="ARBA00006601"/>
    </source>
</evidence>
<dbReference type="Pfam" id="PF00984">
    <property type="entry name" value="UDPG_MGDP_dh"/>
    <property type="match status" value="1"/>
</dbReference>
<accession>A0ABZ3DJS1</accession>
<evidence type="ECO:0000259" key="9">
    <source>
        <dbReference type="SMART" id="SM00984"/>
    </source>
</evidence>
<comment type="catalytic activity">
    <reaction evidence="7 8">
        <text>UDP-alpha-D-glucose + 2 NAD(+) + H2O = UDP-alpha-D-glucuronate + 2 NADH + 3 H(+)</text>
        <dbReference type="Rhea" id="RHEA:23596"/>
        <dbReference type="ChEBI" id="CHEBI:15377"/>
        <dbReference type="ChEBI" id="CHEBI:15378"/>
        <dbReference type="ChEBI" id="CHEBI:57540"/>
        <dbReference type="ChEBI" id="CHEBI:57945"/>
        <dbReference type="ChEBI" id="CHEBI:58052"/>
        <dbReference type="ChEBI" id="CHEBI:58885"/>
        <dbReference type="EC" id="1.1.1.22"/>
    </reaction>
</comment>
<comment type="similarity">
    <text evidence="2 8">Belongs to the UDP-glucose/GDP-mannose dehydrogenase family.</text>
</comment>
<dbReference type="Gene3D" id="3.40.50.720">
    <property type="entry name" value="NAD(P)-binding Rossmann-like Domain"/>
    <property type="match status" value="2"/>
</dbReference>
<dbReference type="InterPro" id="IPR036220">
    <property type="entry name" value="UDP-Glc/GDP-Man_DH_C_sf"/>
</dbReference>
<organism evidence="10 11">
    <name type="scientific">Burkholderia arboris</name>
    <dbReference type="NCBI Taxonomy" id="488730"/>
    <lineage>
        <taxon>Bacteria</taxon>
        <taxon>Pseudomonadati</taxon>
        <taxon>Pseudomonadota</taxon>
        <taxon>Betaproteobacteria</taxon>
        <taxon>Burkholderiales</taxon>
        <taxon>Burkholderiaceae</taxon>
        <taxon>Burkholderia</taxon>
        <taxon>Burkholderia cepacia complex</taxon>
    </lineage>
</organism>
<dbReference type="PANTHER" id="PTHR43750">
    <property type="entry name" value="UDP-GLUCOSE 6-DEHYDROGENASE TUAD"/>
    <property type="match status" value="1"/>
</dbReference>
<reference evidence="10 11" key="1">
    <citation type="submission" date="2022-10" db="EMBL/GenBank/DDBJ databases">
        <title>Genomic of Burkholderia cepacia PN-1.</title>
        <authorList>
            <person name="Yang Y."/>
            <person name="Guan H."/>
            <person name="Huang J."/>
        </authorList>
    </citation>
    <scope>NUCLEOTIDE SEQUENCE [LARGE SCALE GENOMIC DNA]</scope>
    <source>
        <strain evidence="10 11">PN-1</strain>
    </source>
</reference>
<dbReference type="Proteomes" id="UP001448498">
    <property type="component" value="Chromosome 1"/>
</dbReference>
<proteinExistence type="inferred from homology"/>
<evidence type="ECO:0000256" key="1">
    <source>
        <dbReference type="ARBA" id="ARBA00004701"/>
    </source>
</evidence>
<dbReference type="InterPro" id="IPR017476">
    <property type="entry name" value="UDP-Glc/GDP-Man"/>
</dbReference>
<dbReference type="NCBIfam" id="TIGR03026">
    <property type="entry name" value="NDP-sugDHase"/>
    <property type="match status" value="1"/>
</dbReference>
<dbReference type="SUPFAM" id="SSF52413">
    <property type="entry name" value="UDP-glucose/GDP-mannose dehydrogenase C-terminal domain"/>
    <property type="match status" value="1"/>
</dbReference>
<dbReference type="InterPro" id="IPR028357">
    <property type="entry name" value="UDPglc_DH_bac"/>
</dbReference>
<dbReference type="Pfam" id="PF03721">
    <property type="entry name" value="UDPG_MGDP_dh_N"/>
    <property type="match status" value="1"/>
</dbReference>
<dbReference type="PIRSF" id="PIRSF500134">
    <property type="entry name" value="UDPglc_DH_bac"/>
    <property type="match status" value="1"/>
</dbReference>
<protein>
    <recommendedName>
        <fullName evidence="4 8">UDP-glucose 6-dehydrogenase</fullName>
        <ecNumber evidence="3 8">1.1.1.22</ecNumber>
    </recommendedName>
</protein>
<dbReference type="EMBL" id="CP109821">
    <property type="protein sequence ID" value="XAE49030.1"/>
    <property type="molecule type" value="Genomic_DNA"/>
</dbReference>
<dbReference type="PROSITE" id="PS51257">
    <property type="entry name" value="PROKAR_LIPOPROTEIN"/>
    <property type="match status" value="1"/>
</dbReference>
<dbReference type="PIRSF" id="PIRSF000124">
    <property type="entry name" value="UDPglc_GDPman_dh"/>
    <property type="match status" value="1"/>
</dbReference>
<comment type="pathway">
    <text evidence="1">Nucleotide-sugar biosynthesis; UDP-alpha-D-glucuronate biosynthesis; UDP-alpha-D-glucuronate from UDP-alpha-D-glucose: step 1/1.</text>
</comment>
<dbReference type="SUPFAM" id="SSF48179">
    <property type="entry name" value="6-phosphogluconate dehydrogenase C-terminal domain-like"/>
    <property type="match status" value="1"/>
</dbReference>
<sequence length="466" mass="50741">MKITIIGTGYVGLVTGACLAEIGHDVFCLDVDPRKIDILNNGGMPIHEPGLLDIIARNRAAGRLRFSTDIEASVAHGEIQFIAVGTPPDEDGSADLQYVLEAARNIGRHMTGFKVIVDKSTVPVGTAQRVSAVVDDALAARGLGGSVAHRFSVVSNPEFLKEGAAVEDFMRPDRIIIGVDDDETGTIAREKMKKLYAPFNRNHERTIYMDVRSAEFAKYAANAMLATRISFMNEMSNLADKVGADIEAVRRGIGSDPRIGYHFLYAGVGYGGSCFPKDVQALIRTASENGQPLRILEAVEAANHAQKDVLIGKIEQRFGADLTGREFAVWGLAFKPNTDDMREAPSRRLIAALLERGATVRAYDPVAVDEARRVFALDFGDDAAALARLHLVETQDIAVTGADALVIVTEWKEFRSPDFTRLKAELKAPVIFDGRNLYEPDAMAELGIDYYAIGRPYVDPQSSSRG</sequence>
<keyword evidence="5 8" id="KW-0560">Oxidoreductase</keyword>
<dbReference type="PANTHER" id="PTHR43750:SF3">
    <property type="entry name" value="UDP-GLUCOSE 6-DEHYDROGENASE TUAD"/>
    <property type="match status" value="1"/>
</dbReference>
<evidence type="ECO:0000256" key="8">
    <source>
        <dbReference type="PIRNR" id="PIRNR000124"/>
    </source>
</evidence>
<evidence type="ECO:0000256" key="5">
    <source>
        <dbReference type="ARBA" id="ARBA00023002"/>
    </source>
</evidence>
<dbReference type="SUPFAM" id="SSF51735">
    <property type="entry name" value="NAD(P)-binding Rossmann-fold domains"/>
    <property type="match status" value="1"/>
</dbReference>
<evidence type="ECO:0000256" key="4">
    <source>
        <dbReference type="ARBA" id="ARBA00015132"/>
    </source>
</evidence>
<dbReference type="InterPro" id="IPR036291">
    <property type="entry name" value="NAD(P)-bd_dom_sf"/>
</dbReference>
<keyword evidence="6 8" id="KW-0520">NAD</keyword>
<dbReference type="InterPro" id="IPR001732">
    <property type="entry name" value="UDP-Glc/GDP-Man_DH_N"/>
</dbReference>
<evidence type="ECO:0000313" key="10">
    <source>
        <dbReference type="EMBL" id="XAE49030.1"/>
    </source>
</evidence>
<dbReference type="InterPro" id="IPR008927">
    <property type="entry name" value="6-PGluconate_DH-like_C_sf"/>
</dbReference>
<evidence type="ECO:0000256" key="3">
    <source>
        <dbReference type="ARBA" id="ARBA00012954"/>
    </source>
</evidence>
<feature type="domain" description="UDP-glucose/GDP-mannose dehydrogenase C-terminal" evidence="9">
    <location>
        <begin position="328"/>
        <end position="440"/>
    </location>
</feature>
<dbReference type="Gene3D" id="1.20.5.100">
    <property type="entry name" value="Cytochrome c1, transmembrane anchor, C-terminal"/>
    <property type="match status" value="1"/>
</dbReference>
<gene>
    <name evidence="10" type="ORF">OHZ10_05195</name>
</gene>
<name>A0ABZ3DJS1_9BURK</name>
<dbReference type="InterPro" id="IPR014027">
    <property type="entry name" value="UDP-Glc/GDP-Man_DH_C"/>
</dbReference>
<dbReference type="Pfam" id="PF03720">
    <property type="entry name" value="UDPG_MGDP_dh_C"/>
    <property type="match status" value="1"/>
</dbReference>
<dbReference type="EC" id="1.1.1.22" evidence="3 8"/>
<dbReference type="InterPro" id="IPR014026">
    <property type="entry name" value="UDP-Glc/GDP-Man_DH_dimer"/>
</dbReference>
<evidence type="ECO:0000256" key="7">
    <source>
        <dbReference type="ARBA" id="ARBA00047473"/>
    </source>
</evidence>
<keyword evidence="11" id="KW-1185">Reference proteome</keyword>
<dbReference type="RefSeq" id="WP_256085708.1">
    <property type="nucleotide sequence ID" value="NZ_CP101524.1"/>
</dbReference>
<evidence type="ECO:0000256" key="6">
    <source>
        <dbReference type="ARBA" id="ARBA00023027"/>
    </source>
</evidence>